<dbReference type="RefSeq" id="WP_208009182.1">
    <property type="nucleotide sequence ID" value="NZ_CP071796.1"/>
</dbReference>
<dbReference type="InterPro" id="IPR029058">
    <property type="entry name" value="AB_hydrolase_fold"/>
</dbReference>
<evidence type="ECO:0000313" key="1">
    <source>
        <dbReference type="EMBL" id="QTD45434.1"/>
    </source>
</evidence>
<keyword evidence="2" id="KW-1185">Reference proteome</keyword>
<accession>A0A975CJP6</accession>
<dbReference type="KEGG" id="otd:J1M35_00435"/>
<gene>
    <name evidence="1" type="ORF">J1M35_00435</name>
</gene>
<dbReference type="Pfam" id="PF06821">
    <property type="entry name" value="Ser_hydrolase"/>
    <property type="match status" value="1"/>
</dbReference>
<dbReference type="SUPFAM" id="SSF53474">
    <property type="entry name" value="alpha/beta-Hydrolases"/>
    <property type="match status" value="1"/>
</dbReference>
<sequence length="184" mass="19828">MTPARVLTLPGWQGSGPGHWQSRWEALHGHIRVEQHDWMRPLRGDWTARLEEVILAEPGPVLLAAHSLGCILTAWWAAHSAHTRRVAGALLVAPPDIGRDDNRRMIPGWAPVARQRLPFRGIVLASSDDPFCGLPHASRLAADWGADFVNLGAKGHLNAASGLGDWDEGRAWLAALGAAPPPAG</sequence>
<dbReference type="GO" id="GO:0016787">
    <property type="term" value="F:hydrolase activity"/>
    <property type="evidence" value="ECO:0007669"/>
    <property type="project" value="UniProtKB-KW"/>
</dbReference>
<dbReference type="AlphaFoldDB" id="A0A975CJP6"/>
<name>A0A975CJP6_9BURK</name>
<organism evidence="1 2">
    <name type="scientific">Ottowia testudinis</name>
    <dbReference type="NCBI Taxonomy" id="2816950"/>
    <lineage>
        <taxon>Bacteria</taxon>
        <taxon>Pseudomonadati</taxon>
        <taxon>Pseudomonadota</taxon>
        <taxon>Betaproteobacteria</taxon>
        <taxon>Burkholderiales</taxon>
        <taxon>Comamonadaceae</taxon>
        <taxon>Ottowia</taxon>
    </lineage>
</organism>
<proteinExistence type="predicted"/>
<evidence type="ECO:0000313" key="2">
    <source>
        <dbReference type="Proteomes" id="UP000663903"/>
    </source>
</evidence>
<dbReference type="Proteomes" id="UP000663903">
    <property type="component" value="Chromosome"/>
</dbReference>
<reference evidence="1" key="1">
    <citation type="submission" date="2021-03" db="EMBL/GenBank/DDBJ databases">
        <title>Ottowia sp. 27C isolated from the cloaca of a Giant Asian pond turtle (Heosemys grandis).</title>
        <authorList>
            <person name="Spergser J."/>
            <person name="Busse H.-J."/>
        </authorList>
    </citation>
    <scope>NUCLEOTIDE SEQUENCE</scope>
    <source>
        <strain evidence="1">27C</strain>
    </source>
</reference>
<protein>
    <submittedName>
        <fullName evidence="1">Alpha/beta hydrolase</fullName>
    </submittedName>
</protein>
<keyword evidence="1" id="KW-0378">Hydrolase</keyword>
<dbReference type="Gene3D" id="3.40.50.1820">
    <property type="entry name" value="alpha/beta hydrolase"/>
    <property type="match status" value="1"/>
</dbReference>
<dbReference type="EMBL" id="CP071796">
    <property type="protein sequence ID" value="QTD45434.1"/>
    <property type="molecule type" value="Genomic_DNA"/>
</dbReference>
<dbReference type="InterPro" id="IPR010662">
    <property type="entry name" value="RBBP9/YdeN"/>
</dbReference>